<accession>A0A0R3R8U5</accession>
<reference evidence="1" key="1">
    <citation type="submission" date="2017-02" db="UniProtKB">
        <authorList>
            <consortium name="WormBaseParasite"/>
        </authorList>
    </citation>
    <scope>IDENTIFICATION</scope>
</reference>
<organism evidence="1">
    <name type="scientific">Brugia timori</name>
    <dbReference type="NCBI Taxonomy" id="42155"/>
    <lineage>
        <taxon>Eukaryota</taxon>
        <taxon>Metazoa</taxon>
        <taxon>Ecdysozoa</taxon>
        <taxon>Nematoda</taxon>
        <taxon>Chromadorea</taxon>
        <taxon>Rhabditida</taxon>
        <taxon>Spirurina</taxon>
        <taxon>Spiruromorpha</taxon>
        <taxon>Filarioidea</taxon>
        <taxon>Onchocercidae</taxon>
        <taxon>Brugia</taxon>
    </lineage>
</organism>
<protein>
    <submittedName>
        <fullName evidence="1">Secreted protein</fullName>
    </submittedName>
</protein>
<name>A0A0R3R8U5_9BILA</name>
<dbReference type="WBParaSite" id="BTMF_0001645101-mRNA-1">
    <property type="protein sequence ID" value="BTMF_0001645101-mRNA-1"/>
    <property type="gene ID" value="BTMF_0001645101"/>
</dbReference>
<sequence>LSASVNASRLQRKLSSPGITNERAVFEFLFDFCLSCSSINFAQLFGESCSVSRTSYSHNRAVTEAVSLANSSRTRLHNFKLRSIICAFSSGQRSCNAERKFEHICAKETVYLDWDGS</sequence>
<dbReference type="AlphaFoldDB" id="A0A0R3R8U5"/>
<evidence type="ECO:0000313" key="1">
    <source>
        <dbReference type="WBParaSite" id="BTMF_0001645101-mRNA-1"/>
    </source>
</evidence>
<proteinExistence type="predicted"/>